<dbReference type="RefSeq" id="WP_010011956.1">
    <property type="nucleotide sequence ID" value="NZ_AZCN01000017.1"/>
</dbReference>
<reference evidence="1 2" key="1">
    <citation type="journal article" date="2015" name="Genome Announc.">
        <title>Expanding the biotechnology potential of lactobacilli through comparative genomics of 213 strains and associated genera.</title>
        <authorList>
            <person name="Sun Z."/>
            <person name="Harris H.M."/>
            <person name="McCann A."/>
            <person name="Guo C."/>
            <person name="Argimon S."/>
            <person name="Zhang W."/>
            <person name="Yang X."/>
            <person name="Jeffery I.B."/>
            <person name="Cooney J.C."/>
            <person name="Kagawa T.F."/>
            <person name="Liu W."/>
            <person name="Song Y."/>
            <person name="Salvetti E."/>
            <person name="Wrobel A."/>
            <person name="Rasinkangas P."/>
            <person name="Parkhill J."/>
            <person name="Rea M.C."/>
            <person name="O'Sullivan O."/>
            <person name="Ritari J."/>
            <person name="Douillard F.P."/>
            <person name="Paul Ross R."/>
            <person name="Yang R."/>
            <person name="Briner A.E."/>
            <person name="Felis G.E."/>
            <person name="de Vos W.M."/>
            <person name="Barrangou R."/>
            <person name="Klaenhammer T.R."/>
            <person name="Caufield P.W."/>
            <person name="Cui Y."/>
            <person name="Zhang H."/>
            <person name="O'Toole P.W."/>
        </authorList>
    </citation>
    <scope>NUCLEOTIDE SEQUENCE [LARGE SCALE GENOMIC DNA]</scope>
    <source>
        <strain evidence="1 2">DSM 20001</strain>
    </source>
</reference>
<evidence type="ECO:0000313" key="2">
    <source>
        <dbReference type="Proteomes" id="UP000051181"/>
    </source>
</evidence>
<gene>
    <name evidence="1" type="ORF">FD22_GL000621</name>
</gene>
<evidence type="ECO:0000313" key="1">
    <source>
        <dbReference type="EMBL" id="KRK18352.1"/>
    </source>
</evidence>
<sequence length="98" mass="11452">MQIPISNQQFFNWLRAGRVVFFKDTLMLEPFDEDFQQILHLVEHDYLELRAEIGTGTFTYSIAPDQDLAQAQIELQAESADHEKIITKAYHVFLDNVH</sequence>
<accession>A0A0R1F9G1</accession>
<dbReference type="GeneID" id="65917873"/>
<comment type="caution">
    <text evidence="1">The sequence shown here is derived from an EMBL/GenBank/DDBJ whole genome shotgun (WGS) entry which is preliminary data.</text>
</comment>
<dbReference type="EMBL" id="AZCN01000017">
    <property type="protein sequence ID" value="KRK18352.1"/>
    <property type="molecule type" value="Genomic_DNA"/>
</dbReference>
<name>A0A0R1F9G1_9LACO</name>
<dbReference type="AlphaFoldDB" id="A0A0R1F9G1"/>
<dbReference type="PATRIC" id="fig|913848.6.peg.639"/>
<protein>
    <submittedName>
        <fullName evidence="1">Uncharacterized protein</fullName>
    </submittedName>
</protein>
<proteinExistence type="predicted"/>
<organism evidence="1 2">
    <name type="scientific">Loigolactobacillus coryniformis subsp. coryniformis KCTC 3167 = DSM 20001</name>
    <dbReference type="NCBI Taxonomy" id="913848"/>
    <lineage>
        <taxon>Bacteria</taxon>
        <taxon>Bacillati</taxon>
        <taxon>Bacillota</taxon>
        <taxon>Bacilli</taxon>
        <taxon>Lactobacillales</taxon>
        <taxon>Lactobacillaceae</taxon>
        <taxon>Loigolactobacillus</taxon>
    </lineage>
</organism>
<dbReference type="Proteomes" id="UP000051181">
    <property type="component" value="Unassembled WGS sequence"/>
</dbReference>